<sequence length="80" mass="9135">MYSQQKGVDVYGRMCKKEVEWVKDYVKTSNSQEIWVLAERYKKSDGAGRAHTSLQAVPEQLPPNIDICHQLPLQPFLASV</sequence>
<protein>
    <submittedName>
        <fullName evidence="1">Uncharacterized protein</fullName>
    </submittedName>
</protein>
<proteinExistence type="predicted"/>
<organism evidence="1 2">
    <name type="scientific">Pomacea canaliculata</name>
    <name type="common">Golden apple snail</name>
    <dbReference type="NCBI Taxonomy" id="400727"/>
    <lineage>
        <taxon>Eukaryota</taxon>
        <taxon>Metazoa</taxon>
        <taxon>Spiralia</taxon>
        <taxon>Lophotrochozoa</taxon>
        <taxon>Mollusca</taxon>
        <taxon>Gastropoda</taxon>
        <taxon>Caenogastropoda</taxon>
        <taxon>Architaenioglossa</taxon>
        <taxon>Ampullarioidea</taxon>
        <taxon>Ampullariidae</taxon>
        <taxon>Pomacea</taxon>
    </lineage>
</organism>
<evidence type="ECO:0000313" key="2">
    <source>
        <dbReference type="Proteomes" id="UP000245119"/>
    </source>
</evidence>
<evidence type="ECO:0000313" key="1">
    <source>
        <dbReference type="EMBL" id="PVD23668.1"/>
    </source>
</evidence>
<accession>A0A2T7NR85</accession>
<dbReference type="EMBL" id="PZQS01000010">
    <property type="protein sequence ID" value="PVD23668.1"/>
    <property type="molecule type" value="Genomic_DNA"/>
</dbReference>
<gene>
    <name evidence="1" type="ORF">C0Q70_16941</name>
</gene>
<reference evidence="1 2" key="1">
    <citation type="submission" date="2018-04" db="EMBL/GenBank/DDBJ databases">
        <title>The genome of golden apple snail Pomacea canaliculata provides insight into stress tolerance and invasive adaptation.</title>
        <authorList>
            <person name="Liu C."/>
            <person name="Liu B."/>
            <person name="Ren Y."/>
            <person name="Zhang Y."/>
            <person name="Wang H."/>
            <person name="Li S."/>
            <person name="Jiang F."/>
            <person name="Yin L."/>
            <person name="Zhang G."/>
            <person name="Qian W."/>
            <person name="Fan W."/>
        </authorList>
    </citation>
    <scope>NUCLEOTIDE SEQUENCE [LARGE SCALE GENOMIC DNA]</scope>
    <source>
        <strain evidence="1">SZHN2017</strain>
        <tissue evidence="1">Muscle</tissue>
    </source>
</reference>
<dbReference type="AlphaFoldDB" id="A0A2T7NR85"/>
<keyword evidence="2" id="KW-1185">Reference proteome</keyword>
<comment type="caution">
    <text evidence="1">The sequence shown here is derived from an EMBL/GenBank/DDBJ whole genome shotgun (WGS) entry which is preliminary data.</text>
</comment>
<dbReference type="Proteomes" id="UP000245119">
    <property type="component" value="Linkage Group LG10"/>
</dbReference>
<name>A0A2T7NR85_POMCA</name>